<keyword evidence="3" id="KW-0808">Transferase</keyword>
<feature type="region of interest" description="Disordered" evidence="1">
    <location>
        <begin position="1"/>
        <end position="46"/>
    </location>
</feature>
<dbReference type="GO" id="GO:0016301">
    <property type="term" value="F:kinase activity"/>
    <property type="evidence" value="ECO:0007669"/>
    <property type="project" value="UniProtKB-KW"/>
</dbReference>
<name>A0AAD8EV32_BIOPF</name>
<dbReference type="EMBL" id="JASAOG010000393">
    <property type="protein sequence ID" value="KAK0039874.1"/>
    <property type="molecule type" value="Genomic_DNA"/>
</dbReference>
<keyword evidence="4" id="KW-1185">Reference proteome</keyword>
<dbReference type="AlphaFoldDB" id="A0AAD8EV32"/>
<comment type="caution">
    <text evidence="3">The sequence shown here is derived from an EMBL/GenBank/DDBJ whole genome shotgun (WGS) entry which is preliminary data.</text>
</comment>
<dbReference type="PANTHER" id="PTHR33309:SF3">
    <property type="entry name" value="CCHC-TYPE DOMAIN-CONTAINING PROTEIN"/>
    <property type="match status" value="1"/>
</dbReference>
<evidence type="ECO:0000313" key="4">
    <source>
        <dbReference type="Proteomes" id="UP001233172"/>
    </source>
</evidence>
<dbReference type="InterPro" id="IPR049012">
    <property type="entry name" value="Mutator_transp_dom"/>
</dbReference>
<reference evidence="3" key="2">
    <citation type="submission" date="2023-04" db="EMBL/GenBank/DDBJ databases">
        <authorList>
            <person name="Bu L."/>
            <person name="Lu L."/>
            <person name="Laidemitt M.R."/>
            <person name="Zhang S.M."/>
            <person name="Mutuku M."/>
            <person name="Mkoji G."/>
            <person name="Steinauer M."/>
            <person name="Loker E.S."/>
        </authorList>
    </citation>
    <scope>NUCLEOTIDE SEQUENCE</scope>
    <source>
        <strain evidence="3">KasaAsao</strain>
        <tissue evidence="3">Whole Snail</tissue>
    </source>
</reference>
<evidence type="ECO:0000313" key="3">
    <source>
        <dbReference type="EMBL" id="KAK0039874.1"/>
    </source>
</evidence>
<dbReference type="Pfam" id="PF20700">
    <property type="entry name" value="Mutator"/>
    <property type="match status" value="1"/>
</dbReference>
<evidence type="ECO:0000256" key="1">
    <source>
        <dbReference type="SAM" id="MobiDB-lite"/>
    </source>
</evidence>
<gene>
    <name evidence="3" type="ORF">Bpfe_030697</name>
</gene>
<evidence type="ECO:0000259" key="2">
    <source>
        <dbReference type="Pfam" id="PF20700"/>
    </source>
</evidence>
<keyword evidence="3" id="KW-0418">Kinase</keyword>
<protein>
    <submittedName>
        <fullName evidence="3">Serine/threonine-protein kinase kinX</fullName>
    </submittedName>
</protein>
<accession>A0AAD8EV32</accession>
<reference evidence="3" key="1">
    <citation type="journal article" date="2023" name="PLoS Negl. Trop. Dis.">
        <title>A genome sequence for Biomphalaria pfeifferi, the major vector snail for the human-infecting parasite Schistosoma mansoni.</title>
        <authorList>
            <person name="Bu L."/>
            <person name="Lu L."/>
            <person name="Laidemitt M.R."/>
            <person name="Zhang S.M."/>
            <person name="Mutuku M."/>
            <person name="Mkoji G."/>
            <person name="Steinauer M."/>
            <person name="Loker E.S."/>
        </authorList>
    </citation>
    <scope>NUCLEOTIDE SEQUENCE</scope>
    <source>
        <strain evidence="3">KasaAsao</strain>
    </source>
</reference>
<dbReference type="PANTHER" id="PTHR33309">
    <property type="entry name" value="KERATIN, ULTRA HIGH-SULFUR MATRIX PROTEIN-LIKE"/>
    <property type="match status" value="1"/>
</dbReference>
<feature type="domain" description="Mutator-like transposase" evidence="2">
    <location>
        <begin position="91"/>
        <end position="412"/>
    </location>
</feature>
<feature type="compositionally biased region" description="Basic residues" evidence="1">
    <location>
        <begin position="1"/>
        <end position="17"/>
    </location>
</feature>
<organism evidence="3 4">
    <name type="scientific">Biomphalaria pfeifferi</name>
    <name type="common">Bloodfluke planorb</name>
    <name type="synonym">Freshwater snail</name>
    <dbReference type="NCBI Taxonomy" id="112525"/>
    <lineage>
        <taxon>Eukaryota</taxon>
        <taxon>Metazoa</taxon>
        <taxon>Spiralia</taxon>
        <taxon>Lophotrochozoa</taxon>
        <taxon>Mollusca</taxon>
        <taxon>Gastropoda</taxon>
        <taxon>Heterobranchia</taxon>
        <taxon>Euthyneura</taxon>
        <taxon>Panpulmonata</taxon>
        <taxon>Hygrophila</taxon>
        <taxon>Lymnaeoidea</taxon>
        <taxon>Planorbidae</taxon>
        <taxon>Biomphalaria</taxon>
    </lineage>
</organism>
<sequence>MGNKKISSRPKKRRFHGNKFTLRGKTEATSHEIPERPEVSPNADNVNKVQCDSVSSEELRNIEEEGTFFGDSTDCFILMNVTMLNNFLASYMKCDNCDRHSLILHLDAQKKDGFCHDILVKCTSADCEWSIGRGHSGLLNFCQHINSPPPLTKSAYQKILRRVSCCSKSVAEESMTIAAAEVKEKIGVTGDITKCGVNVDGTWQRRGHSSHHGVVTAISLETRKCLDTEILTNACRQCTRWEIQKGTPSYDIWKARHKCQVNHTGSSGAMEAVGCVRIFSRSILPPRNLQYVKYLGDGDSASFKKVLESNPYGGIDIEKLECVGHVQKRCGTRLRRLKAQNKGLKLEDGKGLSGLGRLTDKKIDTLQNYYGMAIRQNAGNLQAMVLAVKSVLDHVASSDTDPKHQHCDPHWCGYMKNPSSYKHKNSLPRSVVEFIRPIFNDLADEKLLSRCLHGKTQNANESLNKLIWDRCSKEYFVEKATIEESVYSAISHFNDGASSVLKLHEKLGIAGGYYSEKLCKKKDDMHKKIEKRQSTEKARKQRKTLRAIKKGFVDKAKKSEGDLYTSGGH</sequence>
<proteinExistence type="predicted"/>
<dbReference type="Proteomes" id="UP001233172">
    <property type="component" value="Unassembled WGS sequence"/>
</dbReference>
<feature type="compositionally biased region" description="Basic and acidic residues" evidence="1">
    <location>
        <begin position="24"/>
        <end position="38"/>
    </location>
</feature>